<protein>
    <submittedName>
        <fullName evidence="2">Uncharacterized protein</fullName>
    </submittedName>
</protein>
<accession>A0A1F5WQK6</accession>
<name>A0A1F5WQK6_9BACT</name>
<evidence type="ECO:0000313" key="3">
    <source>
        <dbReference type="Proteomes" id="UP000177723"/>
    </source>
</evidence>
<dbReference type="EMBL" id="MFHT01000008">
    <property type="protein sequence ID" value="OGF77946.1"/>
    <property type="molecule type" value="Genomic_DNA"/>
</dbReference>
<dbReference type="AlphaFoldDB" id="A0A1F5WQK6"/>
<proteinExistence type="predicted"/>
<feature type="region of interest" description="Disordered" evidence="1">
    <location>
        <begin position="99"/>
        <end position="122"/>
    </location>
</feature>
<organism evidence="2 3">
    <name type="scientific">Candidatus Giovannonibacteria bacterium RIFCSPHIGHO2_12_FULL_43_15</name>
    <dbReference type="NCBI Taxonomy" id="1798341"/>
    <lineage>
        <taxon>Bacteria</taxon>
        <taxon>Candidatus Giovannoniibacteriota</taxon>
    </lineage>
</organism>
<dbReference type="Proteomes" id="UP000177723">
    <property type="component" value="Unassembled WGS sequence"/>
</dbReference>
<evidence type="ECO:0000313" key="2">
    <source>
        <dbReference type="EMBL" id="OGF77946.1"/>
    </source>
</evidence>
<comment type="caution">
    <text evidence="2">The sequence shown here is derived from an EMBL/GenBank/DDBJ whole genome shotgun (WGS) entry which is preliminary data.</text>
</comment>
<reference evidence="2 3" key="1">
    <citation type="journal article" date="2016" name="Nat. Commun.">
        <title>Thousands of microbial genomes shed light on interconnected biogeochemical processes in an aquifer system.</title>
        <authorList>
            <person name="Anantharaman K."/>
            <person name="Brown C.T."/>
            <person name="Hug L.A."/>
            <person name="Sharon I."/>
            <person name="Castelle C.J."/>
            <person name="Probst A.J."/>
            <person name="Thomas B.C."/>
            <person name="Singh A."/>
            <person name="Wilkins M.J."/>
            <person name="Karaoz U."/>
            <person name="Brodie E.L."/>
            <person name="Williams K.H."/>
            <person name="Hubbard S.S."/>
            <person name="Banfield J.F."/>
        </authorList>
    </citation>
    <scope>NUCLEOTIDE SEQUENCE [LARGE SCALE GENOMIC DNA]</scope>
</reference>
<gene>
    <name evidence="2" type="ORF">A3F23_03850</name>
</gene>
<evidence type="ECO:0000256" key="1">
    <source>
        <dbReference type="SAM" id="MobiDB-lite"/>
    </source>
</evidence>
<sequence>MGIEQSNIENNPIDMEMKKWEEEMTAAGVSPTEMAKHRERVRGEFEQRSETQSWGKYSNDQLEGMQDFFGAMSDAIESGNADDNMKPWVEDYQKRFGEKTGEIAKKNVEQTRAELQRRSGGK</sequence>